<evidence type="ECO:0000256" key="2">
    <source>
        <dbReference type="SAM" id="Phobius"/>
    </source>
</evidence>
<comment type="caution">
    <text evidence="3">The sequence shown here is derived from an EMBL/GenBank/DDBJ whole genome shotgun (WGS) entry which is preliminary data.</text>
</comment>
<protein>
    <submittedName>
        <fullName evidence="3">Uncharacterized protein DUF2393</fullName>
    </submittedName>
</protein>
<feature type="transmembrane region" description="Helical" evidence="2">
    <location>
        <begin position="51"/>
        <end position="71"/>
    </location>
</feature>
<keyword evidence="2" id="KW-0812">Transmembrane</keyword>
<feature type="compositionally biased region" description="Basic and acidic residues" evidence="1">
    <location>
        <begin position="1"/>
        <end position="20"/>
    </location>
</feature>
<reference evidence="3 4" key="1">
    <citation type="submission" date="2019-02" db="EMBL/GenBank/DDBJ databases">
        <title>Genomic Encyclopedia of Archaeal and Bacterial Type Strains, Phase II (KMG-II): from individual species to whole genera.</title>
        <authorList>
            <person name="Goeker M."/>
        </authorList>
    </citation>
    <scope>NUCLEOTIDE SEQUENCE [LARGE SCALE GENOMIC DNA]</scope>
    <source>
        <strain evidence="3 4">DSM 18101</strain>
    </source>
</reference>
<keyword evidence="2" id="KW-0472">Membrane</keyword>
<dbReference type="OrthoDB" id="120211at2"/>
<dbReference type="RefSeq" id="WP_130418947.1">
    <property type="nucleotide sequence ID" value="NZ_SHKW01000001.1"/>
</dbReference>
<dbReference type="EMBL" id="SHKW01000001">
    <property type="protein sequence ID" value="RZU40949.1"/>
    <property type="molecule type" value="Genomic_DNA"/>
</dbReference>
<evidence type="ECO:0000313" key="3">
    <source>
        <dbReference type="EMBL" id="RZU40949.1"/>
    </source>
</evidence>
<dbReference type="Pfam" id="PF09624">
    <property type="entry name" value="DUF2393"/>
    <property type="match status" value="1"/>
</dbReference>
<proteinExistence type="predicted"/>
<evidence type="ECO:0000313" key="4">
    <source>
        <dbReference type="Proteomes" id="UP000292958"/>
    </source>
</evidence>
<keyword evidence="4" id="KW-1185">Reference proteome</keyword>
<keyword evidence="2" id="KW-1133">Transmembrane helix</keyword>
<feature type="region of interest" description="Disordered" evidence="1">
    <location>
        <begin position="1"/>
        <end position="35"/>
    </location>
</feature>
<name>A0A4Q7YVD1_9BACT</name>
<dbReference type="Proteomes" id="UP000292958">
    <property type="component" value="Unassembled WGS sequence"/>
</dbReference>
<gene>
    <name evidence="3" type="ORF">BDD14_2440</name>
</gene>
<evidence type="ECO:0000256" key="1">
    <source>
        <dbReference type="SAM" id="MobiDB-lite"/>
    </source>
</evidence>
<accession>A0A4Q7YVD1</accession>
<dbReference type="AlphaFoldDB" id="A0A4Q7YVD1"/>
<organism evidence="3 4">
    <name type="scientific">Edaphobacter modestus</name>
    <dbReference type="NCBI Taxonomy" id="388466"/>
    <lineage>
        <taxon>Bacteria</taxon>
        <taxon>Pseudomonadati</taxon>
        <taxon>Acidobacteriota</taxon>
        <taxon>Terriglobia</taxon>
        <taxon>Terriglobales</taxon>
        <taxon>Acidobacteriaceae</taxon>
        <taxon>Edaphobacter</taxon>
    </lineage>
</organism>
<dbReference type="InterPro" id="IPR013417">
    <property type="entry name" value="CHP02588"/>
</dbReference>
<sequence length="203" mass="21946">MSDQERRRQGTDGPDGKEATPSEESPVASNHIPQSPEIFVPPLARSSGMPLSAWLIAGAVVLAVLGGLLLAGHRKAPVVTGVQPIDAYASNLQLSQLQMSESTSLSGGKSTFIDGHIRNLGPAVVTGVTVQVLFHNQEQMPPQVETLPLALIRTREPYVDTQPVSAAPLNPGDEREFRLIFESIPANWNMQMPEIRVIRVDTK</sequence>